<accession>A0A9W8TBU4</accession>
<comment type="caution">
    <text evidence="1">The sequence shown here is derived from an EMBL/GenBank/DDBJ whole genome shotgun (WGS) entry which is preliminary data.</text>
</comment>
<organism evidence="1 2">
    <name type="scientific">Fusarium piperis</name>
    <dbReference type="NCBI Taxonomy" id="1435070"/>
    <lineage>
        <taxon>Eukaryota</taxon>
        <taxon>Fungi</taxon>
        <taxon>Dikarya</taxon>
        <taxon>Ascomycota</taxon>
        <taxon>Pezizomycotina</taxon>
        <taxon>Sordariomycetes</taxon>
        <taxon>Hypocreomycetidae</taxon>
        <taxon>Hypocreales</taxon>
        <taxon>Nectriaceae</taxon>
        <taxon>Fusarium</taxon>
        <taxon>Fusarium solani species complex</taxon>
    </lineage>
</organism>
<reference evidence="1" key="1">
    <citation type="submission" date="2022-10" db="EMBL/GenBank/DDBJ databases">
        <title>Tapping the CABI collections for fungal endophytes: first genome assemblies for Collariella, Neodidymelliopsis, Ascochyta clinopodiicola, Didymella pomorum, Didymosphaeria variabile, Neocosmospora piperis and Neocucurbitaria cava.</title>
        <authorList>
            <person name="Hill R."/>
        </authorList>
    </citation>
    <scope>NUCLEOTIDE SEQUENCE</scope>
    <source>
        <strain evidence="1">IMI 366586</strain>
    </source>
</reference>
<evidence type="ECO:0000313" key="1">
    <source>
        <dbReference type="EMBL" id="KAJ4308168.1"/>
    </source>
</evidence>
<dbReference type="OrthoDB" id="265717at2759"/>
<name>A0A9W8TBU4_9HYPO</name>
<proteinExistence type="predicted"/>
<sequence length="119" mass="13186">MDSPPQDIQDIQDIPSKTIPQDTRILASPPFFKSPMTNDGAVKDEMLEKVNSLRPVHETTFLTLTSLLKYESYHPAWDMFCSNDLSGHRGKPIVLARLPHVSITPASATPTMTGTQPQP</sequence>
<dbReference type="AlphaFoldDB" id="A0A9W8TBU4"/>
<gene>
    <name evidence="1" type="ORF">N0V84_012256</name>
</gene>
<protein>
    <submittedName>
        <fullName evidence="1">Uncharacterized protein</fullName>
    </submittedName>
</protein>
<dbReference type="EMBL" id="JAPEUR010000565">
    <property type="protein sequence ID" value="KAJ4308168.1"/>
    <property type="molecule type" value="Genomic_DNA"/>
</dbReference>
<dbReference type="Proteomes" id="UP001140502">
    <property type="component" value="Unassembled WGS sequence"/>
</dbReference>
<evidence type="ECO:0000313" key="2">
    <source>
        <dbReference type="Proteomes" id="UP001140502"/>
    </source>
</evidence>
<keyword evidence="2" id="KW-1185">Reference proteome</keyword>